<comment type="caution">
    <text evidence="2">The sequence shown here is derived from an EMBL/GenBank/DDBJ whole genome shotgun (WGS) entry which is preliminary data.</text>
</comment>
<dbReference type="AlphaFoldDB" id="A0AAV8Q1Z6"/>
<dbReference type="InterPro" id="IPR033347">
    <property type="entry name" value="Di19"/>
</dbReference>
<proteinExistence type="predicted"/>
<gene>
    <name evidence="2" type="ORF">OPV22_024772</name>
</gene>
<dbReference type="EMBL" id="JAQQAF010000007">
    <property type="protein sequence ID" value="KAJ8470429.1"/>
    <property type="molecule type" value="Genomic_DNA"/>
</dbReference>
<evidence type="ECO:0000313" key="2">
    <source>
        <dbReference type="EMBL" id="KAJ8470429.1"/>
    </source>
</evidence>
<sequence length="304" mass="34555">MEADTRSHLSAASKRYHPALQSRYDAYLGFEELDGGENEPRPEFACPFCSEVFDVVGLCCHMDDEHPVEAKNGVCPVCAARVGMDMVGHLTTQHANFLKIQSKRRHHKGSWGSHSTILLLKKDKEDAWPEPLDERSMVDKISEEKLVESVVPCPLPQDREESARRSEFARQIVISTVAAMVFFFLEGGSQERDEAWNVIAHLRGNLRLETRFSPTSRRYAETNDHGFYKKRARWLVFHTYLDGVDGRTSRPMAWAAATVERNDERSIHFEHRGGVRVEVVLTGKRPLSAGHRESIVNSKDRSLP</sequence>
<keyword evidence="3" id="KW-1185">Reference proteome</keyword>
<reference evidence="2 3" key="1">
    <citation type="submission" date="2022-12" db="EMBL/GenBank/DDBJ databases">
        <title>Chromosome-scale assembly of the Ensete ventricosum genome.</title>
        <authorList>
            <person name="Dussert Y."/>
            <person name="Stocks J."/>
            <person name="Wendawek A."/>
            <person name="Woldeyes F."/>
            <person name="Nichols R.A."/>
            <person name="Borrell J.S."/>
        </authorList>
    </citation>
    <scope>NUCLEOTIDE SEQUENCE [LARGE SCALE GENOMIC DNA]</scope>
    <source>
        <strain evidence="3">cv. Maze</strain>
        <tissue evidence="2">Seeds</tissue>
    </source>
</reference>
<dbReference type="InterPro" id="IPR008598">
    <property type="entry name" value="Di19_Zn-bd"/>
</dbReference>
<dbReference type="PANTHER" id="PTHR31875">
    <property type="entry name" value="PROTEIN DEHYDRATION-INDUCED 19"/>
    <property type="match status" value="1"/>
</dbReference>
<organism evidence="2 3">
    <name type="scientific">Ensete ventricosum</name>
    <name type="common">Abyssinian banana</name>
    <name type="synonym">Musa ensete</name>
    <dbReference type="NCBI Taxonomy" id="4639"/>
    <lineage>
        <taxon>Eukaryota</taxon>
        <taxon>Viridiplantae</taxon>
        <taxon>Streptophyta</taxon>
        <taxon>Embryophyta</taxon>
        <taxon>Tracheophyta</taxon>
        <taxon>Spermatophyta</taxon>
        <taxon>Magnoliopsida</taxon>
        <taxon>Liliopsida</taxon>
        <taxon>Zingiberales</taxon>
        <taxon>Musaceae</taxon>
        <taxon>Ensete</taxon>
    </lineage>
</organism>
<dbReference type="PANTHER" id="PTHR31875:SF26">
    <property type="entry name" value="PROTEIN DEHYDRATION-INDUCED 19-RELATED"/>
    <property type="match status" value="1"/>
</dbReference>
<feature type="domain" description="Di19 zinc-binding" evidence="1">
    <location>
        <begin position="43"/>
        <end position="95"/>
    </location>
</feature>
<evidence type="ECO:0000313" key="3">
    <source>
        <dbReference type="Proteomes" id="UP001222027"/>
    </source>
</evidence>
<evidence type="ECO:0000259" key="1">
    <source>
        <dbReference type="Pfam" id="PF05605"/>
    </source>
</evidence>
<protein>
    <recommendedName>
        <fullName evidence="1">Di19 zinc-binding domain-containing protein</fullName>
    </recommendedName>
</protein>
<dbReference type="Proteomes" id="UP001222027">
    <property type="component" value="Unassembled WGS sequence"/>
</dbReference>
<accession>A0AAV8Q1Z6</accession>
<dbReference type="Pfam" id="PF05605">
    <property type="entry name" value="zf-Di19"/>
    <property type="match status" value="1"/>
</dbReference>
<name>A0AAV8Q1Z6_ENSVE</name>